<evidence type="ECO:0000313" key="3">
    <source>
        <dbReference type="Proteomes" id="UP001219525"/>
    </source>
</evidence>
<dbReference type="Gene3D" id="3.60.40.10">
    <property type="entry name" value="PPM-type phosphatase domain"/>
    <property type="match status" value="1"/>
</dbReference>
<keyword evidence="3" id="KW-1185">Reference proteome</keyword>
<dbReference type="AlphaFoldDB" id="A0AAD7E543"/>
<evidence type="ECO:0000313" key="2">
    <source>
        <dbReference type="EMBL" id="KAJ7228421.1"/>
    </source>
</evidence>
<dbReference type="InterPro" id="IPR015655">
    <property type="entry name" value="PP2C"/>
</dbReference>
<dbReference type="PROSITE" id="PS51746">
    <property type="entry name" value="PPM_2"/>
    <property type="match status" value="1"/>
</dbReference>
<dbReference type="InterPro" id="IPR001932">
    <property type="entry name" value="PPM-type_phosphatase-like_dom"/>
</dbReference>
<dbReference type="Pfam" id="PF00481">
    <property type="entry name" value="PP2C"/>
    <property type="match status" value="1"/>
</dbReference>
<sequence length="555" mass="60105">MLRRAWKPALVVAAPALGYFYYSYRRQTFDLPVRERAPDGTATMTTRTLPLLSMDAVDARIRDKATIHTVSRPGIIWHHSTASVAANDPIEDATANQVIRRDQGDGDLLFFAVMDGHGGYHTSQLLSRVLINAVALELSELDSPAPSAPSEWLGAVKRALWGSPTARTTQSDVDIHVSPSSRTTLTPLPSAAEPARVARAIQKAFMSLDAELLAAPVRVLAAALDADKKNLEIPDLSKHPLALPAMLPAMSGSCALLALLDTAHRNLYVACTGDSRAVAGIWEPDTSEPSADKGRWRVEVLSEDQTARNPAEAARIRGEHPADEAADVVRNGRVLGGLEPSRAFGDARYKWSSGLQETLARAFLTGSDRAMRAPRQGFRTPPYVTARPVVTHRTLELPSQHHNQTEHSAPDNRPALRFIVLATDGLWDELSSEDVVRLVGGHLKGLKGTVPKSALPALVPTASGTAAIEGKAARRQRDGGAKWAFVDENPSAHLIRNAFGGGDTGALRRVLSIPAPFARRHRDDVSVTVVWWESDNTQPNVTSLNIDRDEVKAKL</sequence>
<dbReference type="PANTHER" id="PTHR13832:SF792">
    <property type="entry name" value="GM14286P"/>
    <property type="match status" value="1"/>
</dbReference>
<dbReference type="GO" id="GO:0004741">
    <property type="term" value="F:[pyruvate dehydrogenase (acetyl-transferring)]-phosphatase activity"/>
    <property type="evidence" value="ECO:0007669"/>
    <property type="project" value="TreeGrafter"/>
</dbReference>
<dbReference type="SUPFAM" id="SSF81606">
    <property type="entry name" value="PP2C-like"/>
    <property type="match status" value="1"/>
</dbReference>
<reference evidence="2" key="1">
    <citation type="submission" date="2023-03" db="EMBL/GenBank/DDBJ databases">
        <title>Massive genome expansion in bonnet fungi (Mycena s.s.) driven by repeated elements and novel gene families across ecological guilds.</title>
        <authorList>
            <consortium name="Lawrence Berkeley National Laboratory"/>
            <person name="Harder C.B."/>
            <person name="Miyauchi S."/>
            <person name="Viragh M."/>
            <person name="Kuo A."/>
            <person name="Thoen E."/>
            <person name="Andreopoulos B."/>
            <person name="Lu D."/>
            <person name="Skrede I."/>
            <person name="Drula E."/>
            <person name="Henrissat B."/>
            <person name="Morin E."/>
            <person name="Kohler A."/>
            <person name="Barry K."/>
            <person name="LaButti K."/>
            <person name="Morin E."/>
            <person name="Salamov A."/>
            <person name="Lipzen A."/>
            <person name="Mereny Z."/>
            <person name="Hegedus B."/>
            <person name="Baldrian P."/>
            <person name="Stursova M."/>
            <person name="Weitz H."/>
            <person name="Taylor A."/>
            <person name="Grigoriev I.V."/>
            <person name="Nagy L.G."/>
            <person name="Martin F."/>
            <person name="Kauserud H."/>
        </authorList>
    </citation>
    <scope>NUCLEOTIDE SEQUENCE</scope>
    <source>
        <strain evidence="2">9144</strain>
    </source>
</reference>
<dbReference type="PANTHER" id="PTHR13832">
    <property type="entry name" value="PROTEIN PHOSPHATASE 2C"/>
    <property type="match status" value="1"/>
</dbReference>
<organism evidence="2 3">
    <name type="scientific">Mycena pura</name>
    <dbReference type="NCBI Taxonomy" id="153505"/>
    <lineage>
        <taxon>Eukaryota</taxon>
        <taxon>Fungi</taxon>
        <taxon>Dikarya</taxon>
        <taxon>Basidiomycota</taxon>
        <taxon>Agaricomycotina</taxon>
        <taxon>Agaricomycetes</taxon>
        <taxon>Agaricomycetidae</taxon>
        <taxon>Agaricales</taxon>
        <taxon>Marasmiineae</taxon>
        <taxon>Mycenaceae</taxon>
        <taxon>Mycena</taxon>
    </lineage>
</organism>
<dbReference type="CDD" id="cd00143">
    <property type="entry name" value="PP2Cc"/>
    <property type="match status" value="1"/>
</dbReference>
<dbReference type="GO" id="GO:0005739">
    <property type="term" value="C:mitochondrion"/>
    <property type="evidence" value="ECO:0007669"/>
    <property type="project" value="TreeGrafter"/>
</dbReference>
<dbReference type="EMBL" id="JARJCW010000002">
    <property type="protein sequence ID" value="KAJ7228421.1"/>
    <property type="molecule type" value="Genomic_DNA"/>
</dbReference>
<dbReference type="Proteomes" id="UP001219525">
    <property type="component" value="Unassembled WGS sequence"/>
</dbReference>
<proteinExistence type="predicted"/>
<gene>
    <name evidence="2" type="ORF">GGX14DRAFT_346847</name>
</gene>
<feature type="domain" description="PPM-type phosphatase" evidence="1">
    <location>
        <begin position="76"/>
        <end position="532"/>
    </location>
</feature>
<evidence type="ECO:0000259" key="1">
    <source>
        <dbReference type="PROSITE" id="PS51746"/>
    </source>
</evidence>
<comment type="caution">
    <text evidence="2">The sequence shown here is derived from an EMBL/GenBank/DDBJ whole genome shotgun (WGS) entry which is preliminary data.</text>
</comment>
<protein>
    <submittedName>
        <fullName evidence="2">Phosphatase 2C-like domain-containing protein</fullName>
    </submittedName>
</protein>
<dbReference type="SMART" id="SM00332">
    <property type="entry name" value="PP2Cc"/>
    <property type="match status" value="1"/>
</dbReference>
<name>A0AAD7E543_9AGAR</name>
<accession>A0AAD7E543</accession>
<dbReference type="InterPro" id="IPR036457">
    <property type="entry name" value="PPM-type-like_dom_sf"/>
</dbReference>